<name>A0AAD4SGS8_9MAGN</name>
<accession>A0AAD4SGS8</accession>
<keyword evidence="3" id="KW-1185">Reference proteome</keyword>
<sequence length="107" mass="12349">MKRVHDANNMCWEQFVELFFSKYFPPTAKALKYAEFATLKQGNMTVTQLDKKFFERECYGDHLVKTDELKARKLEDALKPGIRAQVIPLQHPTYDKVLGVALAIEAN</sequence>
<evidence type="ECO:0000259" key="1">
    <source>
        <dbReference type="Pfam" id="PF03732"/>
    </source>
</evidence>
<dbReference type="Proteomes" id="UP001202328">
    <property type="component" value="Unassembled WGS sequence"/>
</dbReference>
<reference evidence="2" key="1">
    <citation type="submission" date="2022-04" db="EMBL/GenBank/DDBJ databases">
        <title>A functionally conserved STORR gene fusion in Papaver species that diverged 16.8 million years ago.</title>
        <authorList>
            <person name="Catania T."/>
        </authorList>
    </citation>
    <scope>NUCLEOTIDE SEQUENCE</scope>
    <source>
        <strain evidence="2">S-188037</strain>
    </source>
</reference>
<dbReference type="Pfam" id="PF03732">
    <property type="entry name" value="Retrotrans_gag"/>
    <property type="match status" value="1"/>
</dbReference>
<gene>
    <name evidence="2" type="ORF">MKW98_011590</name>
</gene>
<organism evidence="2 3">
    <name type="scientific">Papaver atlanticum</name>
    <dbReference type="NCBI Taxonomy" id="357466"/>
    <lineage>
        <taxon>Eukaryota</taxon>
        <taxon>Viridiplantae</taxon>
        <taxon>Streptophyta</taxon>
        <taxon>Embryophyta</taxon>
        <taxon>Tracheophyta</taxon>
        <taxon>Spermatophyta</taxon>
        <taxon>Magnoliopsida</taxon>
        <taxon>Ranunculales</taxon>
        <taxon>Papaveraceae</taxon>
        <taxon>Papaveroideae</taxon>
        <taxon>Papaver</taxon>
    </lineage>
</organism>
<dbReference type="AlphaFoldDB" id="A0AAD4SGS8"/>
<protein>
    <recommendedName>
        <fullName evidence="1">Retrotransposon gag domain-containing protein</fullName>
    </recommendedName>
</protein>
<evidence type="ECO:0000313" key="3">
    <source>
        <dbReference type="Proteomes" id="UP001202328"/>
    </source>
</evidence>
<proteinExistence type="predicted"/>
<dbReference type="InterPro" id="IPR005162">
    <property type="entry name" value="Retrotrans_gag_dom"/>
</dbReference>
<comment type="caution">
    <text evidence="2">The sequence shown here is derived from an EMBL/GenBank/DDBJ whole genome shotgun (WGS) entry which is preliminary data.</text>
</comment>
<dbReference type="EMBL" id="JAJJMB010011061">
    <property type="protein sequence ID" value="KAI3904882.1"/>
    <property type="molecule type" value="Genomic_DNA"/>
</dbReference>
<feature type="domain" description="Retrotransposon gag" evidence="1">
    <location>
        <begin position="9"/>
        <end position="78"/>
    </location>
</feature>
<evidence type="ECO:0000313" key="2">
    <source>
        <dbReference type="EMBL" id="KAI3904882.1"/>
    </source>
</evidence>